<keyword evidence="2" id="KW-1185">Reference proteome</keyword>
<organism evidence="1 2">
    <name type="scientific">Neoarthrinium moseri</name>
    <dbReference type="NCBI Taxonomy" id="1658444"/>
    <lineage>
        <taxon>Eukaryota</taxon>
        <taxon>Fungi</taxon>
        <taxon>Dikarya</taxon>
        <taxon>Ascomycota</taxon>
        <taxon>Pezizomycotina</taxon>
        <taxon>Sordariomycetes</taxon>
        <taxon>Xylariomycetidae</taxon>
        <taxon>Amphisphaeriales</taxon>
        <taxon>Apiosporaceae</taxon>
        <taxon>Neoarthrinium</taxon>
    </lineage>
</organism>
<comment type="caution">
    <text evidence="1">The sequence shown here is derived from an EMBL/GenBank/DDBJ whole genome shotgun (WGS) entry which is preliminary data.</text>
</comment>
<evidence type="ECO:0000313" key="2">
    <source>
        <dbReference type="Proteomes" id="UP000829685"/>
    </source>
</evidence>
<sequence>MHKQPLPYFYSGIDAVITRLQVGMKISAKHEGQAVEEKLNGMAEVSRVLGAVRALIDSHLIRNRREVAIQRCVTGHLTLWLSMVDAWLSCCEQFARKNKRHFSAEVAVFEDPQRKLTAIAREHGPDKSYGFDSFVQLFDYLGLINA</sequence>
<dbReference type="EMBL" id="JAFIMR010000061">
    <property type="protein sequence ID" value="KAI1852553.1"/>
    <property type="molecule type" value="Genomic_DNA"/>
</dbReference>
<evidence type="ECO:0000313" key="1">
    <source>
        <dbReference type="EMBL" id="KAI1852553.1"/>
    </source>
</evidence>
<dbReference type="Proteomes" id="UP000829685">
    <property type="component" value="Unassembled WGS sequence"/>
</dbReference>
<proteinExistence type="predicted"/>
<reference evidence="1" key="1">
    <citation type="submission" date="2021-03" db="EMBL/GenBank/DDBJ databases">
        <title>Revisited historic fungal species revealed as producer of novel bioactive compounds through whole genome sequencing and comparative genomics.</title>
        <authorList>
            <person name="Vignolle G.A."/>
            <person name="Hochenegger N."/>
            <person name="Mach R.L."/>
            <person name="Mach-Aigner A.R."/>
            <person name="Javad Rahimi M."/>
            <person name="Salim K.A."/>
            <person name="Chan C.M."/>
            <person name="Lim L.B.L."/>
            <person name="Cai F."/>
            <person name="Druzhinina I.S."/>
            <person name="U'Ren J.M."/>
            <person name="Derntl C."/>
        </authorList>
    </citation>
    <scope>NUCLEOTIDE SEQUENCE</scope>
    <source>
        <strain evidence="1">TUCIM 5799</strain>
    </source>
</reference>
<protein>
    <submittedName>
        <fullName evidence="1">Uncharacterized protein</fullName>
    </submittedName>
</protein>
<name>A0A9P9W9F7_9PEZI</name>
<accession>A0A9P9W9F7</accession>
<dbReference type="AlphaFoldDB" id="A0A9P9W9F7"/>
<gene>
    <name evidence="1" type="ORF">JX265_013012</name>
</gene>